<dbReference type="PANTHER" id="PTHR33362:SF3">
    <property type="entry name" value="SIALIC ACID TRAP TRANSPORTER PERMEASE PROTEIN SIAT"/>
    <property type="match status" value="1"/>
</dbReference>
<dbReference type="NCBIfam" id="TIGR00786">
    <property type="entry name" value="dctM"/>
    <property type="match status" value="1"/>
</dbReference>
<name>A0A832IAE1_9THEM</name>
<dbReference type="InterPro" id="IPR010656">
    <property type="entry name" value="DctM"/>
</dbReference>
<feature type="transmembrane region" description="Helical" evidence="7">
    <location>
        <begin position="213"/>
        <end position="234"/>
    </location>
</feature>
<sequence length="431" mass="46020">MALTIFLIIFAGTFALGYPIAFGMLAAGIVYLIMKGLSLANVLDMLVIGFSNQTTLIAVPLFILAANIMNDTEITQRLFDFVRKAFGRFRGSLGYANIAASVIFAGMTGSQLADVAGLGKIEIKAMMDAGYDGPFSCAVTAASATIGPIIPPSIPMVLYSLISGASLGYLFIGGLIPGLLLAGLEMVLVYVLARVRNYPVEGKVPASQIAKSFLMALPAMFAPVVLLLGMYSGVFTATEAAAIVVAYSIIVSVLVYRTLGWKKLYKILIKSAEDIGYVSIMVAAAQLVSYVVTRERLAIRLTEALVNAGLASKPLLLLASVNVLYFILGMFIDASVTILVVIPLLLPVVQAAGIDLVHFGVLSVFNIMIGLDTPPYAQTAFITSAISGTPVKDVFKEMLKYWIPIEIAALIIITYFPDTVLFLPRLLGYGR</sequence>
<dbReference type="EMBL" id="DTKQ01000055">
    <property type="protein sequence ID" value="HGZ80264.1"/>
    <property type="molecule type" value="Genomic_DNA"/>
</dbReference>
<feature type="transmembrane region" description="Helical" evidence="7">
    <location>
        <begin position="45"/>
        <end position="69"/>
    </location>
</feature>
<evidence type="ECO:0000256" key="1">
    <source>
        <dbReference type="ARBA" id="ARBA00004429"/>
    </source>
</evidence>
<feature type="transmembrane region" description="Helical" evidence="7">
    <location>
        <begin position="6"/>
        <end position="33"/>
    </location>
</feature>
<dbReference type="PIRSF" id="PIRSF006066">
    <property type="entry name" value="HI0050"/>
    <property type="match status" value="1"/>
</dbReference>
<keyword evidence="4 7" id="KW-0812">Transmembrane</keyword>
<keyword evidence="5 7" id="KW-1133">Transmembrane helix</keyword>
<comment type="caution">
    <text evidence="9">The sequence shown here is derived from an EMBL/GenBank/DDBJ whole genome shotgun (WGS) entry which is preliminary data.</text>
</comment>
<feature type="domain" description="TRAP C4-dicarboxylate transport system permease DctM subunit" evidence="8">
    <location>
        <begin position="7"/>
        <end position="417"/>
    </location>
</feature>
<evidence type="ECO:0000256" key="6">
    <source>
        <dbReference type="ARBA" id="ARBA00023136"/>
    </source>
</evidence>
<dbReference type="Pfam" id="PF06808">
    <property type="entry name" value="DctM"/>
    <property type="match status" value="1"/>
</dbReference>
<feature type="transmembrane region" description="Helical" evidence="7">
    <location>
        <begin position="323"/>
        <end position="346"/>
    </location>
</feature>
<evidence type="ECO:0000256" key="5">
    <source>
        <dbReference type="ARBA" id="ARBA00022989"/>
    </source>
</evidence>
<evidence type="ECO:0000256" key="7">
    <source>
        <dbReference type="SAM" id="Phobius"/>
    </source>
</evidence>
<dbReference type="InterPro" id="IPR004681">
    <property type="entry name" value="TRAP_DctM"/>
</dbReference>
<gene>
    <name evidence="9" type="ORF">ENW55_09830</name>
</gene>
<evidence type="ECO:0000256" key="2">
    <source>
        <dbReference type="ARBA" id="ARBA00022475"/>
    </source>
</evidence>
<protein>
    <submittedName>
        <fullName evidence="9">TRAP transporter large permease</fullName>
    </submittedName>
</protein>
<feature type="transmembrane region" description="Helical" evidence="7">
    <location>
        <begin position="353"/>
        <end position="371"/>
    </location>
</feature>
<keyword evidence="3" id="KW-0997">Cell inner membrane</keyword>
<accession>A0A832IAE1</accession>
<dbReference type="GO" id="GO:0005886">
    <property type="term" value="C:plasma membrane"/>
    <property type="evidence" value="ECO:0007669"/>
    <property type="project" value="UniProtKB-SubCell"/>
</dbReference>
<evidence type="ECO:0000259" key="8">
    <source>
        <dbReference type="Pfam" id="PF06808"/>
    </source>
</evidence>
<organism evidence="9">
    <name type="scientific">Pseudothermotoga hypogea</name>
    <dbReference type="NCBI Taxonomy" id="57487"/>
    <lineage>
        <taxon>Bacteria</taxon>
        <taxon>Thermotogati</taxon>
        <taxon>Thermotogota</taxon>
        <taxon>Thermotogae</taxon>
        <taxon>Thermotogales</taxon>
        <taxon>Thermotogaceae</taxon>
        <taxon>Pseudothermotoga</taxon>
    </lineage>
</organism>
<evidence type="ECO:0000313" key="9">
    <source>
        <dbReference type="EMBL" id="HGZ80264.1"/>
    </source>
</evidence>
<dbReference type="AlphaFoldDB" id="A0A832IAE1"/>
<comment type="subcellular location">
    <subcellularLocation>
        <location evidence="1">Cell inner membrane</location>
        <topology evidence="1">Multi-pass membrane protein</topology>
    </subcellularLocation>
</comment>
<reference evidence="9" key="1">
    <citation type="journal article" date="2020" name="mSystems">
        <title>Genome- and Community-Level Interaction Insights into Carbon Utilization and Element Cycling Functions of Hydrothermarchaeota in Hydrothermal Sediment.</title>
        <authorList>
            <person name="Zhou Z."/>
            <person name="Liu Y."/>
            <person name="Xu W."/>
            <person name="Pan J."/>
            <person name="Luo Z.H."/>
            <person name="Li M."/>
        </authorList>
    </citation>
    <scope>NUCLEOTIDE SEQUENCE [LARGE SCALE GENOMIC DNA]</scope>
    <source>
        <strain evidence="9">SpSt-86</strain>
    </source>
</reference>
<feature type="transmembrane region" description="Helical" evidence="7">
    <location>
        <begin position="401"/>
        <end position="423"/>
    </location>
</feature>
<evidence type="ECO:0000256" key="3">
    <source>
        <dbReference type="ARBA" id="ARBA00022519"/>
    </source>
</evidence>
<keyword evidence="2" id="KW-1003">Cell membrane</keyword>
<dbReference type="GO" id="GO:0022857">
    <property type="term" value="F:transmembrane transporter activity"/>
    <property type="evidence" value="ECO:0007669"/>
    <property type="project" value="TreeGrafter"/>
</dbReference>
<feature type="transmembrane region" description="Helical" evidence="7">
    <location>
        <begin position="275"/>
        <end position="292"/>
    </location>
</feature>
<feature type="transmembrane region" description="Helical" evidence="7">
    <location>
        <begin position="240"/>
        <end position="259"/>
    </location>
</feature>
<proteinExistence type="predicted"/>
<dbReference type="PANTHER" id="PTHR33362">
    <property type="entry name" value="SIALIC ACID TRAP TRANSPORTER PERMEASE PROTEIN SIAT-RELATED"/>
    <property type="match status" value="1"/>
</dbReference>
<evidence type="ECO:0000256" key="4">
    <source>
        <dbReference type="ARBA" id="ARBA00022692"/>
    </source>
</evidence>
<feature type="transmembrane region" description="Helical" evidence="7">
    <location>
        <begin position="89"/>
        <end position="108"/>
    </location>
</feature>
<keyword evidence="6 7" id="KW-0472">Membrane</keyword>
<feature type="transmembrane region" description="Helical" evidence="7">
    <location>
        <begin position="170"/>
        <end position="193"/>
    </location>
</feature>